<dbReference type="PANTHER" id="PTHR10857:SF106">
    <property type="entry name" value="C2 DOMAIN-CONTAINING PROTEIN"/>
    <property type="match status" value="1"/>
</dbReference>
<feature type="signal peptide" evidence="1">
    <location>
        <begin position="1"/>
        <end position="16"/>
    </location>
</feature>
<evidence type="ECO:0000259" key="2">
    <source>
        <dbReference type="Pfam" id="PF07002"/>
    </source>
</evidence>
<keyword evidence="4" id="KW-1185">Reference proteome</keyword>
<dbReference type="Pfam" id="PF07002">
    <property type="entry name" value="Copine"/>
    <property type="match status" value="1"/>
</dbReference>
<dbReference type="InterPro" id="IPR010734">
    <property type="entry name" value="Copine_C"/>
</dbReference>
<dbReference type="GO" id="GO:0005544">
    <property type="term" value="F:calcium-dependent phospholipid binding"/>
    <property type="evidence" value="ECO:0007669"/>
    <property type="project" value="InterPro"/>
</dbReference>
<accession>A0AAQ3SGC4</accession>
<evidence type="ECO:0000313" key="4">
    <source>
        <dbReference type="Proteomes" id="UP001374535"/>
    </source>
</evidence>
<dbReference type="PANTHER" id="PTHR10857">
    <property type="entry name" value="COPINE"/>
    <property type="match status" value="1"/>
</dbReference>
<protein>
    <recommendedName>
        <fullName evidence="2">Copine C-terminal domain-containing protein</fullName>
    </recommendedName>
</protein>
<dbReference type="SUPFAM" id="SSF53300">
    <property type="entry name" value="vWA-like"/>
    <property type="match status" value="1"/>
</dbReference>
<sequence length="227" mass="25008">MWMLWVFIDLTPTVYQLQMEIHAFQILCIISILQDGQMHTRGQFQRSGRSYSIMIQTSDFRHGDLEHDQLTVEGIQGIMKAYTSALLNVSLAGPTLFGPVISNAAMIASQSVANGGRKYFVLLIITDGVVTDLQETKDALVKASDLPLSILIVGVGGADFKEMEILDADKGEKLENSSGRVASRDIVQFVPFRDVQSGEISVVQALLAELPTQFLTYVRSRSIQPSV</sequence>
<reference evidence="3 4" key="1">
    <citation type="journal article" date="2023" name="Life. Sci Alliance">
        <title>Evolutionary insights into 3D genome organization and epigenetic landscape of Vigna mungo.</title>
        <authorList>
            <person name="Junaid A."/>
            <person name="Singh B."/>
            <person name="Bhatia S."/>
        </authorList>
    </citation>
    <scope>NUCLEOTIDE SEQUENCE [LARGE SCALE GENOMIC DNA]</scope>
    <source>
        <strain evidence="3">Urdbean</strain>
    </source>
</reference>
<name>A0AAQ3SGC4_VIGMU</name>
<dbReference type="GO" id="GO:0071277">
    <property type="term" value="P:cellular response to calcium ion"/>
    <property type="evidence" value="ECO:0007669"/>
    <property type="project" value="TreeGrafter"/>
</dbReference>
<evidence type="ECO:0000256" key="1">
    <source>
        <dbReference type="SAM" id="SignalP"/>
    </source>
</evidence>
<organism evidence="3 4">
    <name type="scientific">Vigna mungo</name>
    <name type="common">Black gram</name>
    <name type="synonym">Phaseolus mungo</name>
    <dbReference type="NCBI Taxonomy" id="3915"/>
    <lineage>
        <taxon>Eukaryota</taxon>
        <taxon>Viridiplantae</taxon>
        <taxon>Streptophyta</taxon>
        <taxon>Embryophyta</taxon>
        <taxon>Tracheophyta</taxon>
        <taxon>Spermatophyta</taxon>
        <taxon>Magnoliopsida</taxon>
        <taxon>eudicotyledons</taxon>
        <taxon>Gunneridae</taxon>
        <taxon>Pentapetalae</taxon>
        <taxon>rosids</taxon>
        <taxon>fabids</taxon>
        <taxon>Fabales</taxon>
        <taxon>Fabaceae</taxon>
        <taxon>Papilionoideae</taxon>
        <taxon>50 kb inversion clade</taxon>
        <taxon>NPAAA clade</taxon>
        <taxon>indigoferoid/millettioid clade</taxon>
        <taxon>Phaseoleae</taxon>
        <taxon>Vigna</taxon>
    </lineage>
</organism>
<evidence type="ECO:0000313" key="3">
    <source>
        <dbReference type="EMBL" id="WVZ26596.1"/>
    </source>
</evidence>
<dbReference type="InterPro" id="IPR036465">
    <property type="entry name" value="vWFA_dom_sf"/>
</dbReference>
<gene>
    <name evidence="3" type="ORF">V8G54_005140</name>
</gene>
<keyword evidence="1" id="KW-0732">Signal</keyword>
<dbReference type="GO" id="GO:0005886">
    <property type="term" value="C:plasma membrane"/>
    <property type="evidence" value="ECO:0007669"/>
    <property type="project" value="TreeGrafter"/>
</dbReference>
<dbReference type="AlphaFoldDB" id="A0AAQ3SGC4"/>
<feature type="chain" id="PRO_5042949918" description="Copine C-terminal domain-containing protein" evidence="1">
    <location>
        <begin position="17"/>
        <end position="227"/>
    </location>
</feature>
<feature type="domain" description="Copine C-terminal" evidence="2">
    <location>
        <begin position="56"/>
        <end position="225"/>
    </location>
</feature>
<dbReference type="EMBL" id="CP144700">
    <property type="protein sequence ID" value="WVZ26596.1"/>
    <property type="molecule type" value="Genomic_DNA"/>
</dbReference>
<proteinExistence type="predicted"/>
<dbReference type="Proteomes" id="UP001374535">
    <property type="component" value="Chromosome 1"/>
</dbReference>
<dbReference type="InterPro" id="IPR045052">
    <property type="entry name" value="Copine"/>
</dbReference>